<dbReference type="EMBL" id="JANKHO010000011">
    <property type="protein sequence ID" value="KAJ3517739.1"/>
    <property type="molecule type" value="Genomic_DNA"/>
</dbReference>
<reference evidence="3" key="1">
    <citation type="submission" date="2022-07" db="EMBL/GenBank/DDBJ databases">
        <title>Genome Sequence of Agrocybe chaxingu.</title>
        <authorList>
            <person name="Buettner E."/>
        </authorList>
    </citation>
    <scope>NUCLEOTIDE SEQUENCE</scope>
    <source>
        <strain evidence="3">MP-N11</strain>
    </source>
</reference>
<dbReference type="AlphaFoldDB" id="A0A9W8N287"/>
<evidence type="ECO:0000259" key="2">
    <source>
        <dbReference type="PROSITE" id="PS50076"/>
    </source>
</evidence>
<dbReference type="SMART" id="SM00271">
    <property type="entry name" value="DnaJ"/>
    <property type="match status" value="1"/>
</dbReference>
<dbReference type="InterPro" id="IPR052276">
    <property type="entry name" value="Diphthamide-biosynth_chaperone"/>
</dbReference>
<keyword evidence="4" id="KW-1185">Reference proteome</keyword>
<evidence type="ECO:0000313" key="3">
    <source>
        <dbReference type="EMBL" id="KAJ3517739.1"/>
    </source>
</evidence>
<dbReference type="PROSITE" id="PS50076">
    <property type="entry name" value="DNAJ_2"/>
    <property type="match status" value="1"/>
</dbReference>
<dbReference type="InterPro" id="IPR036869">
    <property type="entry name" value="J_dom_sf"/>
</dbReference>
<accession>A0A9W8N287</accession>
<dbReference type="SUPFAM" id="SSF46565">
    <property type="entry name" value="Chaperone J-domain"/>
    <property type="match status" value="1"/>
</dbReference>
<organism evidence="3 4">
    <name type="scientific">Agrocybe chaxingu</name>
    <dbReference type="NCBI Taxonomy" id="84603"/>
    <lineage>
        <taxon>Eukaryota</taxon>
        <taxon>Fungi</taxon>
        <taxon>Dikarya</taxon>
        <taxon>Basidiomycota</taxon>
        <taxon>Agaricomycotina</taxon>
        <taxon>Agaricomycetes</taxon>
        <taxon>Agaricomycetidae</taxon>
        <taxon>Agaricales</taxon>
        <taxon>Agaricineae</taxon>
        <taxon>Strophariaceae</taxon>
        <taxon>Agrocybe</taxon>
    </lineage>
</organism>
<dbReference type="PROSITE" id="PS00636">
    <property type="entry name" value="DNAJ_1"/>
    <property type="match status" value="1"/>
</dbReference>
<feature type="region of interest" description="Disordered" evidence="1">
    <location>
        <begin position="31"/>
        <end position="51"/>
    </location>
</feature>
<dbReference type="Pfam" id="PF00226">
    <property type="entry name" value="DnaJ"/>
    <property type="match status" value="1"/>
</dbReference>
<name>A0A9W8N287_9AGAR</name>
<protein>
    <recommendedName>
        <fullName evidence="2">J domain-containing protein</fullName>
    </recommendedName>
</protein>
<evidence type="ECO:0000313" key="4">
    <source>
        <dbReference type="Proteomes" id="UP001148786"/>
    </source>
</evidence>
<gene>
    <name evidence="3" type="ORF">NLJ89_g296</name>
</gene>
<comment type="caution">
    <text evidence="3">The sequence shown here is derived from an EMBL/GenBank/DDBJ whole genome shotgun (WGS) entry which is preliminary data.</text>
</comment>
<dbReference type="PRINTS" id="PR00625">
    <property type="entry name" value="JDOMAIN"/>
</dbReference>
<sequence>MPALSFSSSLYDVLGIEKDASPDDIRRAYKKKALETHPDKLDPGASDHEKQVAERQFHKVHDAFEILGDAMKRQAYDKRLKARSDPSFISEEAKRRVQEREEWARHQREESEKRMAEFNAKLERGRKAREEAVAKMAREAAVVSEMLKDMYALNPEFAARRQAALQVCLYLLLILTSFTYGPSLAKSRTRPCQPAEISKAHSLMTSTLST</sequence>
<dbReference type="CDD" id="cd06257">
    <property type="entry name" value="DnaJ"/>
    <property type="match status" value="1"/>
</dbReference>
<dbReference type="PANTHER" id="PTHR44240">
    <property type="entry name" value="DNAJ DOMAIN (PROKARYOTIC HEAT SHOCK PROTEIN)-RELATED"/>
    <property type="match status" value="1"/>
</dbReference>
<dbReference type="InterPro" id="IPR001623">
    <property type="entry name" value="DnaJ_domain"/>
</dbReference>
<feature type="domain" description="J" evidence="2">
    <location>
        <begin position="9"/>
        <end position="80"/>
    </location>
</feature>
<dbReference type="InterPro" id="IPR018253">
    <property type="entry name" value="DnaJ_domain_CS"/>
</dbReference>
<dbReference type="PANTHER" id="PTHR44240:SF10">
    <property type="entry name" value="J DOMAIN-CONTAINING PROTEIN"/>
    <property type="match status" value="1"/>
</dbReference>
<dbReference type="Gene3D" id="1.10.287.110">
    <property type="entry name" value="DnaJ domain"/>
    <property type="match status" value="1"/>
</dbReference>
<proteinExistence type="predicted"/>
<dbReference type="OrthoDB" id="442087at2759"/>
<evidence type="ECO:0000256" key="1">
    <source>
        <dbReference type="SAM" id="MobiDB-lite"/>
    </source>
</evidence>
<dbReference type="Proteomes" id="UP001148786">
    <property type="component" value="Unassembled WGS sequence"/>
</dbReference>